<evidence type="ECO:0000256" key="1">
    <source>
        <dbReference type="SAM" id="MobiDB-lite"/>
    </source>
</evidence>
<evidence type="ECO:0000259" key="2">
    <source>
        <dbReference type="SMART" id="SM01017"/>
    </source>
</evidence>
<feature type="region of interest" description="Disordered" evidence="1">
    <location>
        <begin position="524"/>
        <end position="602"/>
    </location>
</feature>
<dbReference type="InterPro" id="IPR014752">
    <property type="entry name" value="Arrestin-like_C"/>
</dbReference>
<dbReference type="GeneID" id="33565367"/>
<sequence length="629" mass="69368">MLRLAKSFQFFHNTPEDVVAQSFLAQPNGFTVTTPTRHCIDNYYGPGTVFQGQLNLQLAKPIHGPCRLRVVFACLHTMPPPEHIHHPPTAQPQSGRSSSTEERGRASSDSSSQGQKSIGSSHHHPPQQYSIFEIDHVFVEDEPLHVKRHAFLFNIKFPKVNMPASMVDGERSVIYALRGELTFQTTPGVEHTQTTLSSPAIHLKYLPIVPTSIPHFPVIEMAQVMDPYTNRPLFKASLESPQRGVCPGEELPLILTITNSSETDLHSIHLTLARVISYPTTSTPSSPSSATSPITSINSAFTTDPTTVHSVTIPITKTSNRNSTWMEAIQFKVPSTLGLIPTTNKVITPLYKVDYYLSVSIPLAIRGSGLASWFTPTVKSPPPVDISLVRSANGITGSEPTNTENESSFTNGTNTSRTGSRKNSVDKLIKVNLHMDRISTLSSTMKWPTLVQLPLIPVIVGTVPYNITEKQLRWPIPNYLDVTDRPCFIRDRFEEEMMQHLESLETLIVEEDDQEDIEEIIQAARKSASSDESDEEGQRARSKIPERFRDKTGTGNSRRGAHASGLGTPPPSPPSATAMIDGRPGVHTLPRVGPRRSMSPKAGGLTKELLLEMHHSKIQQSIHAGLQDI</sequence>
<name>A0A1Y2GTJ9_9FUNG</name>
<feature type="region of interest" description="Disordered" evidence="1">
    <location>
        <begin position="393"/>
        <end position="422"/>
    </location>
</feature>
<dbReference type="EMBL" id="MCFF01000010">
    <property type="protein sequence ID" value="ORZ22820.1"/>
    <property type="molecule type" value="Genomic_DNA"/>
</dbReference>
<dbReference type="Gene3D" id="2.60.40.640">
    <property type="match status" value="1"/>
</dbReference>
<evidence type="ECO:0000313" key="4">
    <source>
        <dbReference type="Proteomes" id="UP000193648"/>
    </source>
</evidence>
<feature type="compositionally biased region" description="Low complexity" evidence="1">
    <location>
        <begin position="107"/>
        <end position="120"/>
    </location>
</feature>
<keyword evidence="4" id="KW-1185">Reference proteome</keyword>
<feature type="region of interest" description="Disordered" evidence="1">
    <location>
        <begin position="82"/>
        <end position="126"/>
    </location>
</feature>
<protein>
    <recommendedName>
        <fullName evidence="2">Arrestin C-terminal-like domain-containing protein</fullName>
    </recommendedName>
</protein>
<proteinExistence type="predicted"/>
<dbReference type="Pfam" id="PF02752">
    <property type="entry name" value="Arrestin_C"/>
    <property type="match status" value="1"/>
</dbReference>
<dbReference type="InParanoid" id="A0A1Y2GTJ9"/>
<reference evidence="3 4" key="1">
    <citation type="submission" date="2016-07" db="EMBL/GenBank/DDBJ databases">
        <title>Pervasive Adenine N6-methylation of Active Genes in Fungi.</title>
        <authorList>
            <consortium name="DOE Joint Genome Institute"/>
            <person name="Mondo S.J."/>
            <person name="Dannebaum R.O."/>
            <person name="Kuo R.C."/>
            <person name="Labutti K."/>
            <person name="Haridas S."/>
            <person name="Kuo A."/>
            <person name="Salamov A."/>
            <person name="Ahrendt S.R."/>
            <person name="Lipzen A."/>
            <person name="Sullivan W."/>
            <person name="Andreopoulos W.B."/>
            <person name="Clum A."/>
            <person name="Lindquist E."/>
            <person name="Daum C."/>
            <person name="Ramamoorthy G.K."/>
            <person name="Gryganskyi A."/>
            <person name="Culley D."/>
            <person name="Magnuson J.K."/>
            <person name="James T.Y."/>
            <person name="O'Malley M.A."/>
            <person name="Stajich J.E."/>
            <person name="Spatafora J.W."/>
            <person name="Visel A."/>
            <person name="Grigoriev I.V."/>
        </authorList>
    </citation>
    <scope>NUCLEOTIDE SEQUENCE [LARGE SCALE GENOMIC DNA]</scope>
    <source>
        <strain evidence="3 4">NRRL 3116</strain>
    </source>
</reference>
<dbReference type="OrthoDB" id="387657at2759"/>
<dbReference type="Proteomes" id="UP000193648">
    <property type="component" value="Unassembled WGS sequence"/>
</dbReference>
<comment type="caution">
    <text evidence="3">The sequence shown here is derived from an EMBL/GenBank/DDBJ whole genome shotgun (WGS) entry which is preliminary data.</text>
</comment>
<dbReference type="RefSeq" id="XP_021883374.1">
    <property type="nucleotide sequence ID" value="XM_022023523.1"/>
</dbReference>
<accession>A0A1Y2GTJ9</accession>
<gene>
    <name evidence="3" type="ORF">BCR41DRAFT_349729</name>
</gene>
<evidence type="ECO:0000313" key="3">
    <source>
        <dbReference type="EMBL" id="ORZ22820.1"/>
    </source>
</evidence>
<organism evidence="3 4">
    <name type="scientific">Lobosporangium transversale</name>
    <dbReference type="NCBI Taxonomy" id="64571"/>
    <lineage>
        <taxon>Eukaryota</taxon>
        <taxon>Fungi</taxon>
        <taxon>Fungi incertae sedis</taxon>
        <taxon>Mucoromycota</taxon>
        <taxon>Mortierellomycotina</taxon>
        <taxon>Mortierellomycetes</taxon>
        <taxon>Mortierellales</taxon>
        <taxon>Mortierellaceae</taxon>
        <taxon>Lobosporangium</taxon>
    </lineage>
</organism>
<dbReference type="SMART" id="SM01017">
    <property type="entry name" value="Arrestin_C"/>
    <property type="match status" value="1"/>
</dbReference>
<dbReference type="AlphaFoldDB" id="A0A1Y2GTJ9"/>
<feature type="compositionally biased region" description="Basic and acidic residues" evidence="1">
    <location>
        <begin position="536"/>
        <end position="552"/>
    </location>
</feature>
<dbReference type="InterPro" id="IPR011022">
    <property type="entry name" value="Arrestin_C-like"/>
</dbReference>
<feature type="domain" description="Arrestin C-terminal-like" evidence="2">
    <location>
        <begin position="230"/>
        <end position="383"/>
    </location>
</feature>